<dbReference type="AlphaFoldDB" id="A0AAT9FHC9"/>
<dbReference type="EMBL" id="AP026866">
    <property type="protein sequence ID" value="BDS05397.1"/>
    <property type="molecule type" value="Genomic_DNA"/>
</dbReference>
<reference evidence="2" key="1">
    <citation type="submission" date="2024-07" db="EMBL/GenBank/DDBJ databases">
        <title>Complete genome sequence of Verrucomicrobiaceae bacterium NT6N.</title>
        <authorList>
            <person name="Huang C."/>
            <person name="Takami H."/>
            <person name="Hamasaki K."/>
        </authorList>
    </citation>
    <scope>NUCLEOTIDE SEQUENCE</scope>
    <source>
        <strain evidence="2">NT6N</strain>
    </source>
</reference>
<feature type="compositionally biased region" description="Polar residues" evidence="1">
    <location>
        <begin position="1"/>
        <end position="11"/>
    </location>
</feature>
<accession>A0AAT9FHC9</accession>
<feature type="region of interest" description="Disordered" evidence="1">
    <location>
        <begin position="1"/>
        <end position="30"/>
    </location>
</feature>
<protein>
    <submittedName>
        <fullName evidence="2">Uncharacterized protein</fullName>
    </submittedName>
</protein>
<evidence type="ECO:0000313" key="2">
    <source>
        <dbReference type="EMBL" id="BDS05397.1"/>
    </source>
</evidence>
<organism evidence="2">
    <name type="scientific">Oceaniferula spumae</name>
    <dbReference type="NCBI Taxonomy" id="2979115"/>
    <lineage>
        <taxon>Bacteria</taxon>
        <taxon>Pseudomonadati</taxon>
        <taxon>Verrucomicrobiota</taxon>
        <taxon>Verrucomicrobiia</taxon>
        <taxon>Verrucomicrobiales</taxon>
        <taxon>Verrucomicrobiaceae</taxon>
        <taxon>Oceaniferula</taxon>
    </lineage>
</organism>
<gene>
    <name evidence="2" type="ORF">NT6N_04370</name>
</gene>
<sequence length="239" mass="26939">MIGFHHTQSSRLEAGGPSTPTAPPGHKRNSRPCHVIYKCEGQDCLSHHTPPRQRRDPPPDHGFFRAWEGYITTNKKGTNTMAVKLIANYSKRLGLPGYSSHQFSVSVETELNTTDDIAHEAGRLYNNLQTNVDEQIRQTGFVPPHDYGMEPPARQADTVQPGNVLPIARHSDWQCSPKQQELILKLIGENNLDKNDVEQLAKQRFRKSVPQLNKLEASGLIDLIIQQQLQDRKKKGGQR</sequence>
<proteinExistence type="predicted"/>
<evidence type="ECO:0000256" key="1">
    <source>
        <dbReference type="SAM" id="MobiDB-lite"/>
    </source>
</evidence>
<name>A0AAT9FHC9_9BACT</name>
<dbReference type="KEGG" id="osu:NT6N_04370"/>